<reference evidence="2" key="1">
    <citation type="journal article" date="2021" name="Nat. Commun.">
        <title>Genetic determinants of endophytism in the Arabidopsis root mycobiome.</title>
        <authorList>
            <person name="Mesny F."/>
            <person name="Miyauchi S."/>
            <person name="Thiergart T."/>
            <person name="Pickel B."/>
            <person name="Atanasova L."/>
            <person name="Karlsson M."/>
            <person name="Huettel B."/>
            <person name="Barry K.W."/>
            <person name="Haridas S."/>
            <person name="Chen C."/>
            <person name="Bauer D."/>
            <person name="Andreopoulos W."/>
            <person name="Pangilinan J."/>
            <person name="LaButti K."/>
            <person name="Riley R."/>
            <person name="Lipzen A."/>
            <person name="Clum A."/>
            <person name="Drula E."/>
            <person name="Henrissat B."/>
            <person name="Kohler A."/>
            <person name="Grigoriev I.V."/>
            <person name="Martin F.M."/>
            <person name="Hacquard S."/>
        </authorList>
    </citation>
    <scope>NUCLEOTIDE SEQUENCE</scope>
    <source>
        <strain evidence="2">MPI-SDFR-AT-0073</strain>
    </source>
</reference>
<dbReference type="GO" id="GO:0004029">
    <property type="term" value="F:aldehyde dehydrogenase (NAD+) activity"/>
    <property type="evidence" value="ECO:0007669"/>
    <property type="project" value="TreeGrafter"/>
</dbReference>
<dbReference type="InterPro" id="IPR051783">
    <property type="entry name" value="NAD(P)-dependent_oxidoreduct"/>
</dbReference>
<evidence type="ECO:0000313" key="2">
    <source>
        <dbReference type="EMBL" id="KAH6648878.1"/>
    </source>
</evidence>
<accession>A0A9P8ZVF3</accession>
<dbReference type="RefSeq" id="XP_045955385.1">
    <property type="nucleotide sequence ID" value="XM_046103551.1"/>
</dbReference>
<gene>
    <name evidence="2" type="ORF">BKA67DRAFT_576125</name>
</gene>
<dbReference type="Gene3D" id="3.40.50.720">
    <property type="entry name" value="NAD(P)-binding Rossmann-like Domain"/>
    <property type="match status" value="1"/>
</dbReference>
<feature type="domain" description="NAD-dependent epimerase/dehydratase" evidence="1">
    <location>
        <begin position="6"/>
        <end position="251"/>
    </location>
</feature>
<dbReference type="GeneID" id="70132443"/>
<sequence>MTSPRIFITGGAGLIGGDYLHILTDKYPSWSIVALVRQSEKAALMARYYPQVEIILGTLDDVGILERESTKADVVLNFADCDHKPAAEAIIRGLAQRENIGTVIHTSGAKIIAWETESQPSMWGKDIPRRYNDWAGVEKLTTISPVESPKHSGSEDVLPSWAAHRDVDEVILQGFRNHPRNVRTAIVCPPTVYGPSRFPGFTRSIQLPRLLNVVLRRRRAFTINGNENRWNMVHTQDISQLYLLLTEAAVDRRLGDLWNEKGYYFAEHGEFRWGDVIREIARIGYEKGLLNSAYPEELSNEAVSQFWYGGQMNVSSTSLGHSRRAWNLLGWKPTKHHLLQDIGRTMDVEAFLLKSQK</sequence>
<protein>
    <submittedName>
        <fullName evidence="2">Nucleoside-diphosphate-sugar epimerase</fullName>
    </submittedName>
</protein>
<dbReference type="Pfam" id="PF01370">
    <property type="entry name" value="Epimerase"/>
    <property type="match status" value="1"/>
</dbReference>
<dbReference type="Proteomes" id="UP000758603">
    <property type="component" value="Unassembled WGS sequence"/>
</dbReference>
<dbReference type="PANTHER" id="PTHR48079:SF6">
    <property type="entry name" value="NAD(P)-BINDING DOMAIN-CONTAINING PROTEIN-RELATED"/>
    <property type="match status" value="1"/>
</dbReference>
<evidence type="ECO:0000313" key="3">
    <source>
        <dbReference type="Proteomes" id="UP000758603"/>
    </source>
</evidence>
<organism evidence="2 3">
    <name type="scientific">Truncatella angustata</name>
    <dbReference type="NCBI Taxonomy" id="152316"/>
    <lineage>
        <taxon>Eukaryota</taxon>
        <taxon>Fungi</taxon>
        <taxon>Dikarya</taxon>
        <taxon>Ascomycota</taxon>
        <taxon>Pezizomycotina</taxon>
        <taxon>Sordariomycetes</taxon>
        <taxon>Xylariomycetidae</taxon>
        <taxon>Amphisphaeriales</taxon>
        <taxon>Sporocadaceae</taxon>
        <taxon>Truncatella</taxon>
    </lineage>
</organism>
<proteinExistence type="predicted"/>
<comment type="caution">
    <text evidence="2">The sequence shown here is derived from an EMBL/GenBank/DDBJ whole genome shotgun (WGS) entry which is preliminary data.</text>
</comment>
<evidence type="ECO:0000259" key="1">
    <source>
        <dbReference type="Pfam" id="PF01370"/>
    </source>
</evidence>
<keyword evidence="3" id="KW-1185">Reference proteome</keyword>
<dbReference type="GO" id="GO:0005737">
    <property type="term" value="C:cytoplasm"/>
    <property type="evidence" value="ECO:0007669"/>
    <property type="project" value="TreeGrafter"/>
</dbReference>
<dbReference type="PANTHER" id="PTHR48079">
    <property type="entry name" value="PROTEIN YEEZ"/>
    <property type="match status" value="1"/>
</dbReference>
<dbReference type="EMBL" id="JAGPXC010000007">
    <property type="protein sequence ID" value="KAH6648878.1"/>
    <property type="molecule type" value="Genomic_DNA"/>
</dbReference>
<dbReference type="InterPro" id="IPR036291">
    <property type="entry name" value="NAD(P)-bd_dom_sf"/>
</dbReference>
<dbReference type="AlphaFoldDB" id="A0A9P8ZVF3"/>
<name>A0A9P8ZVF3_9PEZI</name>
<dbReference type="InterPro" id="IPR001509">
    <property type="entry name" value="Epimerase_deHydtase"/>
</dbReference>
<dbReference type="SUPFAM" id="SSF51735">
    <property type="entry name" value="NAD(P)-binding Rossmann-fold domains"/>
    <property type="match status" value="1"/>
</dbReference>
<dbReference type="OrthoDB" id="2130169at2759"/>